<sequence length="42" mass="4802">MIIQGPTNIMYSSTMVIEMCNVLVNYSCVGNWNTKHIHQAMK</sequence>
<dbReference type="EMBL" id="PSQE01000008">
    <property type="protein sequence ID" value="RHN42492.1"/>
    <property type="molecule type" value="Genomic_DNA"/>
</dbReference>
<accession>A0A396GN18</accession>
<reference evidence="1" key="1">
    <citation type="journal article" date="2018" name="Nat. Plants">
        <title>Whole-genome landscape of Medicago truncatula symbiotic genes.</title>
        <authorList>
            <person name="Pecrix Y."/>
            <person name="Gamas P."/>
            <person name="Carrere S."/>
        </authorList>
    </citation>
    <scope>NUCLEOTIDE SEQUENCE</scope>
    <source>
        <tissue evidence="1">Leaves</tissue>
    </source>
</reference>
<evidence type="ECO:0000313" key="1">
    <source>
        <dbReference type="EMBL" id="RHN42492.1"/>
    </source>
</evidence>
<dbReference type="AlphaFoldDB" id="A0A396GN18"/>
<protein>
    <submittedName>
        <fullName evidence="1">Uncharacterized protein</fullName>
    </submittedName>
</protein>
<organism evidence="1">
    <name type="scientific">Medicago truncatula</name>
    <name type="common">Barrel medic</name>
    <name type="synonym">Medicago tribuloides</name>
    <dbReference type="NCBI Taxonomy" id="3880"/>
    <lineage>
        <taxon>Eukaryota</taxon>
        <taxon>Viridiplantae</taxon>
        <taxon>Streptophyta</taxon>
        <taxon>Embryophyta</taxon>
        <taxon>Tracheophyta</taxon>
        <taxon>Spermatophyta</taxon>
        <taxon>Magnoliopsida</taxon>
        <taxon>eudicotyledons</taxon>
        <taxon>Gunneridae</taxon>
        <taxon>Pentapetalae</taxon>
        <taxon>rosids</taxon>
        <taxon>fabids</taxon>
        <taxon>Fabales</taxon>
        <taxon>Fabaceae</taxon>
        <taxon>Papilionoideae</taxon>
        <taxon>50 kb inversion clade</taxon>
        <taxon>NPAAA clade</taxon>
        <taxon>Hologalegina</taxon>
        <taxon>IRL clade</taxon>
        <taxon>Trifolieae</taxon>
        <taxon>Medicago</taxon>
    </lineage>
</organism>
<dbReference type="Gramene" id="rna48939">
    <property type="protein sequence ID" value="RHN42492.1"/>
    <property type="gene ID" value="gene48939"/>
</dbReference>
<gene>
    <name evidence="1" type="ORF">MtrunA17_Chr8g0377471</name>
</gene>
<name>A0A396GN18_MEDTR</name>
<comment type="caution">
    <text evidence="1">The sequence shown here is derived from an EMBL/GenBank/DDBJ whole genome shotgun (WGS) entry which is preliminary data.</text>
</comment>
<proteinExistence type="predicted"/>
<dbReference type="Proteomes" id="UP000265566">
    <property type="component" value="Chromosome 8"/>
</dbReference>